<dbReference type="GO" id="GO:0006310">
    <property type="term" value="P:DNA recombination"/>
    <property type="evidence" value="ECO:0007669"/>
    <property type="project" value="TreeGrafter"/>
</dbReference>
<keyword evidence="2" id="KW-0067">ATP-binding</keyword>
<proteinExistence type="predicted"/>
<evidence type="ECO:0000256" key="3">
    <source>
        <dbReference type="ARBA" id="ARBA00023125"/>
    </source>
</evidence>
<sequence length="642" mass="72057">MAQLRPLRLISQRANNNLEISPDSDIVVEVVVDTPVLHLDALYTYGLSQKQSEVCEVGNLLKIPFGKTITTGYVVEIRKRNSKDVGIRGVLSILSSYPLLQPEIWKLIKSVAVRYCTNPSDLIRFAIPPRVANCEKKAITVKPRQVLSAETNLLPKIYGADIAKLDAIKNGAIVLPIAVDSFALIIEFILRKLQDGPTLVILPDLKDTTRLEEQLQDYPGINFTRFDSSMNKSDRYTAFLEILQGAKNLVIGNRSAIFAPLPNLQNIIVYNESDPSHFERRSPYTNTRDLALLRASSEKVALWFLDSSPSLELLRLVESKWLPFYVPSGEFLRKRNIGITSGDAEYSRKNVFTVIRKGLEKGPVLIVVAERGYFNSAICEQCSNQALCACGGKLVLSKASNPPQCSICNVSYPEWKCTWCNSTKFYKFKKGDERHAEEFGKAFPKVRVITSNGSLSQERIGTESCIIIATPGCEPITPEGYGAVVLLDGRAMFNRPYLRSEEEARFRWLNALTLLRNDGEIFLSLADSHPEVQSLLQQTPLKSSRIELQNRKDLQLPPYTRFIEVQCDSKEISVIADQFRSETSLKCEVLGPTQIDQENSKIILKATIEDGARLSEAVYDLLRYRSAKGRKALKVRVDPFTI</sequence>
<dbReference type="InterPro" id="IPR027417">
    <property type="entry name" value="P-loop_NTPase"/>
</dbReference>
<dbReference type="InterPro" id="IPR041222">
    <property type="entry name" value="PriA_3primeBD"/>
</dbReference>
<keyword evidence="1" id="KW-0547">Nucleotide-binding</keyword>
<dbReference type="AlphaFoldDB" id="A0A6J6F5R9"/>
<keyword evidence="3" id="KW-0238">DNA-binding</keyword>
<dbReference type="EMBL" id="CAEZUF010000003">
    <property type="protein sequence ID" value="CAB4583886.1"/>
    <property type="molecule type" value="Genomic_DNA"/>
</dbReference>
<dbReference type="InterPro" id="IPR042115">
    <property type="entry name" value="PriA_3primeBD_sf"/>
</dbReference>
<dbReference type="GO" id="GO:0006270">
    <property type="term" value="P:DNA replication initiation"/>
    <property type="evidence" value="ECO:0007669"/>
    <property type="project" value="TreeGrafter"/>
</dbReference>
<name>A0A6J6F5R9_9ZZZZ</name>
<reference evidence="5" key="1">
    <citation type="submission" date="2020-05" db="EMBL/GenBank/DDBJ databases">
        <authorList>
            <person name="Chiriac C."/>
            <person name="Salcher M."/>
            <person name="Ghai R."/>
            <person name="Kavagutti S V."/>
        </authorList>
    </citation>
    <scope>NUCLEOTIDE SEQUENCE</scope>
</reference>
<protein>
    <submittedName>
        <fullName evidence="5">Unannotated protein</fullName>
    </submittedName>
</protein>
<dbReference type="PANTHER" id="PTHR30580:SF0">
    <property type="entry name" value="PRIMOSOMAL PROTEIN N"/>
    <property type="match status" value="1"/>
</dbReference>
<dbReference type="Gene3D" id="3.40.1440.60">
    <property type="entry name" value="PriA, 3(prime) DNA-binding domain"/>
    <property type="match status" value="1"/>
</dbReference>
<evidence type="ECO:0000256" key="1">
    <source>
        <dbReference type="ARBA" id="ARBA00022741"/>
    </source>
</evidence>
<feature type="domain" description="Primosomal protein N' 3' DNA-binding" evidence="4">
    <location>
        <begin position="29"/>
        <end position="128"/>
    </location>
</feature>
<dbReference type="GO" id="GO:0005524">
    <property type="term" value="F:ATP binding"/>
    <property type="evidence" value="ECO:0007669"/>
    <property type="project" value="UniProtKB-KW"/>
</dbReference>
<dbReference type="PANTHER" id="PTHR30580">
    <property type="entry name" value="PRIMOSOMAL PROTEIN N"/>
    <property type="match status" value="1"/>
</dbReference>
<dbReference type="GO" id="GO:0006302">
    <property type="term" value="P:double-strand break repair"/>
    <property type="evidence" value="ECO:0007669"/>
    <property type="project" value="TreeGrafter"/>
</dbReference>
<evidence type="ECO:0000259" key="4">
    <source>
        <dbReference type="Pfam" id="PF17764"/>
    </source>
</evidence>
<gene>
    <name evidence="5" type="ORF">UFOPK1791_00084</name>
</gene>
<dbReference type="GO" id="GO:0003677">
    <property type="term" value="F:DNA binding"/>
    <property type="evidence" value="ECO:0007669"/>
    <property type="project" value="UniProtKB-KW"/>
</dbReference>
<dbReference type="Pfam" id="PF17764">
    <property type="entry name" value="PriA_3primeBD"/>
    <property type="match status" value="1"/>
</dbReference>
<accession>A0A6J6F5R9</accession>
<organism evidence="5">
    <name type="scientific">freshwater metagenome</name>
    <dbReference type="NCBI Taxonomy" id="449393"/>
    <lineage>
        <taxon>unclassified sequences</taxon>
        <taxon>metagenomes</taxon>
        <taxon>ecological metagenomes</taxon>
    </lineage>
</organism>
<dbReference type="SUPFAM" id="SSF52540">
    <property type="entry name" value="P-loop containing nucleoside triphosphate hydrolases"/>
    <property type="match status" value="1"/>
</dbReference>
<evidence type="ECO:0000256" key="2">
    <source>
        <dbReference type="ARBA" id="ARBA00022840"/>
    </source>
</evidence>
<dbReference type="Gene3D" id="3.40.50.300">
    <property type="entry name" value="P-loop containing nucleotide triphosphate hydrolases"/>
    <property type="match status" value="1"/>
</dbReference>
<dbReference type="GO" id="GO:0043138">
    <property type="term" value="F:3'-5' DNA helicase activity"/>
    <property type="evidence" value="ECO:0007669"/>
    <property type="project" value="TreeGrafter"/>
</dbReference>
<evidence type="ECO:0000313" key="5">
    <source>
        <dbReference type="EMBL" id="CAB4583886.1"/>
    </source>
</evidence>